<protein>
    <submittedName>
        <fullName evidence="1">Uncharacterized protein</fullName>
    </submittedName>
</protein>
<dbReference type="AlphaFoldDB" id="A0A1Y2J6J3"/>
<dbReference type="Proteomes" id="UP000193067">
    <property type="component" value="Unassembled WGS sequence"/>
</dbReference>
<keyword evidence="2" id="KW-1185">Reference proteome</keyword>
<organism evidence="1 2">
    <name type="scientific">Trametes coccinea (strain BRFM310)</name>
    <name type="common">Pycnoporus coccineus</name>
    <dbReference type="NCBI Taxonomy" id="1353009"/>
    <lineage>
        <taxon>Eukaryota</taxon>
        <taxon>Fungi</taxon>
        <taxon>Dikarya</taxon>
        <taxon>Basidiomycota</taxon>
        <taxon>Agaricomycotina</taxon>
        <taxon>Agaricomycetes</taxon>
        <taxon>Polyporales</taxon>
        <taxon>Polyporaceae</taxon>
        <taxon>Trametes</taxon>
    </lineage>
</organism>
<dbReference type="OrthoDB" id="2754366at2759"/>
<name>A0A1Y2J6J3_TRAC3</name>
<sequence length="252" mass="27143">MASLKLGQEPLGLPARFSRRIRRLTSKSAPLAPAPGRHLPSELFDPLAPSDTISTGHPCDVNPALLAEHVPTLLTTSLLPLSYAQRRRDIRERREGFEMNGDPTPFAIRSQALLPLDIAFTRDDIRRRHEGFEAKPSPPILACSAGDDAPGCADLATSSVRSSACLSSFPSSHSTASSIYSRYYALPDAESPGAEGPHPYAETCPSQSSVATHSDGSIYSDCDCGSYKTSLISTSSFDEESFIRMAETSLGW</sequence>
<evidence type="ECO:0000313" key="2">
    <source>
        <dbReference type="Proteomes" id="UP000193067"/>
    </source>
</evidence>
<gene>
    <name evidence="1" type="ORF">PYCCODRAFT_1463330</name>
</gene>
<proteinExistence type="predicted"/>
<accession>A0A1Y2J6J3</accession>
<reference evidence="1 2" key="1">
    <citation type="journal article" date="2015" name="Biotechnol. Biofuels">
        <title>Enhanced degradation of softwood versus hardwood by the white-rot fungus Pycnoporus coccineus.</title>
        <authorList>
            <person name="Couturier M."/>
            <person name="Navarro D."/>
            <person name="Chevret D."/>
            <person name="Henrissat B."/>
            <person name="Piumi F."/>
            <person name="Ruiz-Duenas F.J."/>
            <person name="Martinez A.T."/>
            <person name="Grigoriev I.V."/>
            <person name="Riley R."/>
            <person name="Lipzen A."/>
            <person name="Berrin J.G."/>
            <person name="Master E.R."/>
            <person name="Rosso M.N."/>
        </authorList>
    </citation>
    <scope>NUCLEOTIDE SEQUENCE [LARGE SCALE GENOMIC DNA]</scope>
    <source>
        <strain evidence="1 2">BRFM310</strain>
    </source>
</reference>
<dbReference type="EMBL" id="KZ084087">
    <property type="protein sequence ID" value="OSD08091.1"/>
    <property type="molecule type" value="Genomic_DNA"/>
</dbReference>
<evidence type="ECO:0000313" key="1">
    <source>
        <dbReference type="EMBL" id="OSD08091.1"/>
    </source>
</evidence>